<dbReference type="Proteomes" id="UP000235672">
    <property type="component" value="Unassembled WGS sequence"/>
</dbReference>
<gene>
    <name evidence="2" type="ORF">NA56DRAFT_81844</name>
</gene>
<protein>
    <submittedName>
        <fullName evidence="2">Uncharacterized protein</fullName>
    </submittedName>
</protein>
<organism evidence="2 3">
    <name type="scientific">Hyaloscypha hepaticicola</name>
    <dbReference type="NCBI Taxonomy" id="2082293"/>
    <lineage>
        <taxon>Eukaryota</taxon>
        <taxon>Fungi</taxon>
        <taxon>Dikarya</taxon>
        <taxon>Ascomycota</taxon>
        <taxon>Pezizomycotina</taxon>
        <taxon>Leotiomycetes</taxon>
        <taxon>Helotiales</taxon>
        <taxon>Hyaloscyphaceae</taxon>
        <taxon>Hyaloscypha</taxon>
    </lineage>
</organism>
<keyword evidence="3" id="KW-1185">Reference proteome</keyword>
<dbReference type="EMBL" id="KZ613476">
    <property type="protein sequence ID" value="PMD22991.1"/>
    <property type="molecule type" value="Genomic_DNA"/>
</dbReference>
<accession>A0A2J6Q9R1</accession>
<reference evidence="2 3" key="1">
    <citation type="submission" date="2016-05" db="EMBL/GenBank/DDBJ databases">
        <title>A degradative enzymes factory behind the ericoid mycorrhizal symbiosis.</title>
        <authorList>
            <consortium name="DOE Joint Genome Institute"/>
            <person name="Martino E."/>
            <person name="Morin E."/>
            <person name="Grelet G."/>
            <person name="Kuo A."/>
            <person name="Kohler A."/>
            <person name="Daghino S."/>
            <person name="Barry K."/>
            <person name="Choi C."/>
            <person name="Cichocki N."/>
            <person name="Clum A."/>
            <person name="Copeland A."/>
            <person name="Hainaut M."/>
            <person name="Haridas S."/>
            <person name="Labutti K."/>
            <person name="Lindquist E."/>
            <person name="Lipzen A."/>
            <person name="Khouja H.-R."/>
            <person name="Murat C."/>
            <person name="Ohm R."/>
            <person name="Olson A."/>
            <person name="Spatafora J."/>
            <person name="Veneault-Fourrey C."/>
            <person name="Henrissat B."/>
            <person name="Grigoriev I."/>
            <person name="Martin F."/>
            <person name="Perotto S."/>
        </authorList>
    </citation>
    <scope>NUCLEOTIDE SEQUENCE [LARGE SCALE GENOMIC DNA]</scope>
    <source>
        <strain evidence="2 3">UAMH 7357</strain>
    </source>
</reference>
<sequence>MGELKMDLPIREGASPRKPASPNAKLEQQDIPLHTVHEKSPTMNAVSQPVEAQYLPDAIEIFKLESGGKINIKKEVQEMRHASSHQKRLKEKYPQIDGGSGRETSKLAKLTSLQARRFIFWKRLSAFRTSTVCCSSPQQYEQVLTPSSYRRRRLHYGDLSWMSR</sequence>
<dbReference type="AlphaFoldDB" id="A0A2J6Q9R1"/>
<proteinExistence type="predicted"/>
<evidence type="ECO:0000256" key="1">
    <source>
        <dbReference type="SAM" id="MobiDB-lite"/>
    </source>
</evidence>
<name>A0A2J6Q9R1_9HELO</name>
<feature type="region of interest" description="Disordered" evidence="1">
    <location>
        <begin position="1"/>
        <end position="26"/>
    </location>
</feature>
<evidence type="ECO:0000313" key="3">
    <source>
        <dbReference type="Proteomes" id="UP000235672"/>
    </source>
</evidence>
<evidence type="ECO:0000313" key="2">
    <source>
        <dbReference type="EMBL" id="PMD22991.1"/>
    </source>
</evidence>
<feature type="compositionally biased region" description="Basic and acidic residues" evidence="1">
    <location>
        <begin position="1"/>
        <end position="10"/>
    </location>
</feature>
<feature type="region of interest" description="Disordered" evidence="1">
    <location>
        <begin position="79"/>
        <end position="102"/>
    </location>
</feature>